<evidence type="ECO:0000313" key="2">
    <source>
        <dbReference type="EMBL" id="MDN3204432.1"/>
    </source>
</evidence>
<gene>
    <name evidence="2" type="ORF">QVH07_09740</name>
</gene>
<dbReference type="RefSeq" id="WP_289999988.1">
    <property type="nucleotide sequence ID" value="NZ_JAUEPH010000004.1"/>
</dbReference>
<protein>
    <submittedName>
        <fullName evidence="2">Uncharacterized protein</fullName>
    </submittedName>
</protein>
<sequence length="112" mass="13386">MSTQKLRVIQDYEKLSPEIQEQIKLVYPQGYSQHLIRFTNAKGEYVSALPFETFEKIYMVRMSSEKASRLIEEDDDYDVDGNLREDVREQYEDEHSDVEYLGENDNYEEEED</sequence>
<dbReference type="Proteomes" id="UP001171916">
    <property type="component" value="Unassembled WGS sequence"/>
</dbReference>
<feature type="region of interest" description="Disordered" evidence="1">
    <location>
        <begin position="88"/>
        <end position="112"/>
    </location>
</feature>
<name>A0ABT7YD65_9BACT</name>
<evidence type="ECO:0000256" key="1">
    <source>
        <dbReference type="SAM" id="MobiDB-lite"/>
    </source>
</evidence>
<organism evidence="2 3">
    <name type="scientific">Algoriphagus sediminis</name>
    <dbReference type="NCBI Taxonomy" id="3057113"/>
    <lineage>
        <taxon>Bacteria</taxon>
        <taxon>Pseudomonadati</taxon>
        <taxon>Bacteroidota</taxon>
        <taxon>Cytophagia</taxon>
        <taxon>Cytophagales</taxon>
        <taxon>Cyclobacteriaceae</taxon>
        <taxon>Algoriphagus</taxon>
    </lineage>
</organism>
<proteinExistence type="predicted"/>
<feature type="compositionally biased region" description="Acidic residues" evidence="1">
    <location>
        <begin position="91"/>
        <end position="112"/>
    </location>
</feature>
<evidence type="ECO:0000313" key="3">
    <source>
        <dbReference type="Proteomes" id="UP001171916"/>
    </source>
</evidence>
<dbReference type="EMBL" id="JAUEPH010000004">
    <property type="protein sequence ID" value="MDN3204432.1"/>
    <property type="molecule type" value="Genomic_DNA"/>
</dbReference>
<keyword evidence="3" id="KW-1185">Reference proteome</keyword>
<accession>A0ABT7YD65</accession>
<reference evidence="2" key="1">
    <citation type="submission" date="2023-06" db="EMBL/GenBank/DDBJ databases">
        <title>Robiginitalea aurantiacus sp. nov. and Algoriphagus sediminis sp. nov., isolated from coastal sediment.</title>
        <authorList>
            <person name="Zhou Z.Y."/>
            <person name="An J."/>
            <person name="Jia Y.W."/>
            <person name="Du Z.J."/>
        </authorList>
    </citation>
    <scope>NUCLEOTIDE SEQUENCE</scope>
    <source>
        <strain evidence="2">C2-7</strain>
    </source>
</reference>
<comment type="caution">
    <text evidence="2">The sequence shown here is derived from an EMBL/GenBank/DDBJ whole genome shotgun (WGS) entry which is preliminary data.</text>
</comment>